<accession>A0ABN7SNS9</accession>
<name>A0ABN7SNS9_OIKDI</name>
<dbReference type="SUPFAM" id="SSF49854">
    <property type="entry name" value="Spermadhesin, CUB domain"/>
    <property type="match status" value="1"/>
</dbReference>
<dbReference type="InterPro" id="IPR035914">
    <property type="entry name" value="Sperma_CUB_dom_sf"/>
</dbReference>
<keyword evidence="7" id="KW-1185">Reference proteome</keyword>
<evidence type="ECO:0000313" key="6">
    <source>
        <dbReference type="EMBL" id="CAG5102895.1"/>
    </source>
</evidence>
<proteinExistence type="predicted"/>
<keyword evidence="1" id="KW-0677">Repeat</keyword>
<gene>
    <name evidence="6" type="ORF">OKIOD_LOCUS9281</name>
</gene>
<comment type="caution">
    <text evidence="3">Lacks conserved residue(s) required for the propagation of feature annotation.</text>
</comment>
<protein>
    <submittedName>
        <fullName evidence="6">Oidioi.mRNA.OKI2018_I69.chr1.g516.t1.cds</fullName>
    </submittedName>
</protein>
<dbReference type="Pfam" id="PF00431">
    <property type="entry name" value="CUB"/>
    <property type="match status" value="1"/>
</dbReference>
<keyword evidence="2" id="KW-1015">Disulfide bond</keyword>
<dbReference type="Proteomes" id="UP001158576">
    <property type="component" value="Chromosome 1"/>
</dbReference>
<dbReference type="Gene3D" id="2.60.120.290">
    <property type="entry name" value="Spermadhesin, CUB domain"/>
    <property type="match status" value="1"/>
</dbReference>
<feature type="region of interest" description="Disordered" evidence="4">
    <location>
        <begin position="387"/>
        <end position="407"/>
    </location>
</feature>
<sequence length="596" mass="68251">MKVVSFFTISAVSAKRDKGKQSKGQLSLESTQGRQFSDCGGITEFTKQMTSLDISSPVDPNNGSKYPPNAFCEWLLQDDCADSFTIKTIKFDIEGNDRCTWDYLALANQDQTFNATYCNDDNDYYDYGSGDSVMGFHALEEGSEIIIPGNSISITFLTDGSEEHDGFQISVIPNRPEGSECSANVREPQCDFQYNNDVKMKTWILSTYDKLVPFSNYADSFELDPLVFGEWPAVECLNRCVATPGCFKINVLGQKCSLRGNKIERTGLGFGNLSFAINGEDCPSDPSNRLWRDRKATTQVFCHFSGVEDAERFLEYLRSNNQQMTKWNVTDVDGHNGALTTRKMTRRWTFSEATERPTTWGHWYTFVTTIFFRDYLVPVNATITSTTNSTVEVPNSRPPNRRRRQADEDKELLAIANQEVQDFIANLEIGDDVEVLETEVSEIELENLDPIDDTDANQMTYAYSNIRNLLDSAMEAKETRRQPQKIKQFDHVNRRFSWMYDHASEDCGTPTDSLFGTDKWTIPEIEEESICSSFVSLMESTMSFYDHKVCLDHINLKENRRARRRYERIESDFFRSKKVFNRLLRGLKCEEQLETD</sequence>
<evidence type="ECO:0000256" key="4">
    <source>
        <dbReference type="SAM" id="MobiDB-lite"/>
    </source>
</evidence>
<evidence type="ECO:0000313" key="7">
    <source>
        <dbReference type="Proteomes" id="UP001158576"/>
    </source>
</evidence>
<dbReference type="InterPro" id="IPR000859">
    <property type="entry name" value="CUB_dom"/>
</dbReference>
<evidence type="ECO:0000256" key="1">
    <source>
        <dbReference type="ARBA" id="ARBA00022737"/>
    </source>
</evidence>
<dbReference type="PROSITE" id="PS01180">
    <property type="entry name" value="CUB"/>
    <property type="match status" value="1"/>
</dbReference>
<dbReference type="SMART" id="SM00042">
    <property type="entry name" value="CUB"/>
    <property type="match status" value="1"/>
</dbReference>
<evidence type="ECO:0000256" key="2">
    <source>
        <dbReference type="ARBA" id="ARBA00023157"/>
    </source>
</evidence>
<evidence type="ECO:0000259" key="5">
    <source>
        <dbReference type="PROSITE" id="PS01180"/>
    </source>
</evidence>
<dbReference type="EMBL" id="OU015566">
    <property type="protein sequence ID" value="CAG5102895.1"/>
    <property type="molecule type" value="Genomic_DNA"/>
</dbReference>
<organism evidence="6 7">
    <name type="scientific">Oikopleura dioica</name>
    <name type="common">Tunicate</name>
    <dbReference type="NCBI Taxonomy" id="34765"/>
    <lineage>
        <taxon>Eukaryota</taxon>
        <taxon>Metazoa</taxon>
        <taxon>Chordata</taxon>
        <taxon>Tunicata</taxon>
        <taxon>Appendicularia</taxon>
        <taxon>Copelata</taxon>
        <taxon>Oikopleuridae</taxon>
        <taxon>Oikopleura</taxon>
    </lineage>
</organism>
<reference evidence="6 7" key="1">
    <citation type="submission" date="2021-04" db="EMBL/GenBank/DDBJ databases">
        <authorList>
            <person name="Bliznina A."/>
        </authorList>
    </citation>
    <scope>NUCLEOTIDE SEQUENCE [LARGE SCALE GENOMIC DNA]</scope>
</reference>
<feature type="domain" description="CUB" evidence="5">
    <location>
        <begin position="39"/>
        <end position="174"/>
    </location>
</feature>
<dbReference type="PANTHER" id="PTHR24251">
    <property type="entry name" value="OVOCHYMASE-RELATED"/>
    <property type="match status" value="1"/>
</dbReference>
<evidence type="ECO:0000256" key="3">
    <source>
        <dbReference type="PROSITE-ProRule" id="PRU00059"/>
    </source>
</evidence>
<dbReference type="CDD" id="cd00041">
    <property type="entry name" value="CUB"/>
    <property type="match status" value="1"/>
</dbReference>